<dbReference type="SUPFAM" id="SSF109604">
    <property type="entry name" value="HD-domain/PDEase-like"/>
    <property type="match status" value="1"/>
</dbReference>
<reference evidence="1" key="1">
    <citation type="journal article" date="2015" name="Nature">
        <title>Complex archaea that bridge the gap between prokaryotes and eukaryotes.</title>
        <authorList>
            <person name="Spang A."/>
            <person name="Saw J.H."/>
            <person name="Jorgensen S.L."/>
            <person name="Zaremba-Niedzwiedzka K."/>
            <person name="Martijn J."/>
            <person name="Lind A.E."/>
            <person name="van Eijk R."/>
            <person name="Schleper C."/>
            <person name="Guy L."/>
            <person name="Ettema T.J."/>
        </authorList>
    </citation>
    <scope>NUCLEOTIDE SEQUENCE</scope>
</reference>
<evidence type="ECO:0008006" key="2">
    <source>
        <dbReference type="Google" id="ProtNLM"/>
    </source>
</evidence>
<comment type="caution">
    <text evidence="1">The sequence shown here is derived from an EMBL/GenBank/DDBJ whole genome shotgun (WGS) entry which is preliminary data.</text>
</comment>
<protein>
    <recommendedName>
        <fullName evidence="2">HD domain-containing protein</fullName>
    </recommendedName>
</protein>
<dbReference type="Gene3D" id="1.10.3210.10">
    <property type="entry name" value="Hypothetical protein af1432"/>
    <property type="match status" value="1"/>
</dbReference>
<organism evidence="1">
    <name type="scientific">marine sediment metagenome</name>
    <dbReference type="NCBI Taxonomy" id="412755"/>
    <lineage>
        <taxon>unclassified sequences</taxon>
        <taxon>metagenomes</taxon>
        <taxon>ecological metagenomes</taxon>
    </lineage>
</organism>
<dbReference type="AlphaFoldDB" id="A0A0F9QI48"/>
<name>A0A0F9QI48_9ZZZZ</name>
<sequence length="186" mass="21194">MKAEIVTYTGKLFDILNPKPELVCIEDIAHSLANQCRYTGHTKEFYSVAQHSVLMAVATELPGDPMQKLLHDSAEAYFGDIVSPLKRKIYVCEQGYSRRIGEVEVNLLRVIQEALGVNLDLGPDIKEADRRMLVTEVRDLMSAHPVWDKYIEGYKPLKHIIPWTPTFAERQFLHTYHEILELGVSG</sequence>
<dbReference type="EMBL" id="LAZR01003991">
    <property type="protein sequence ID" value="KKN12806.1"/>
    <property type="molecule type" value="Genomic_DNA"/>
</dbReference>
<evidence type="ECO:0000313" key="1">
    <source>
        <dbReference type="EMBL" id="KKN12806.1"/>
    </source>
</evidence>
<accession>A0A0F9QI48</accession>
<gene>
    <name evidence="1" type="ORF">LCGC14_1012800</name>
</gene>
<proteinExistence type="predicted"/>